<dbReference type="EMBL" id="CACVBS010000001">
    <property type="protein sequence ID" value="CAA7257296.1"/>
    <property type="molecule type" value="Genomic_DNA"/>
</dbReference>
<dbReference type="InterPro" id="IPR050546">
    <property type="entry name" value="Glycosyl_Hydrlase_16"/>
</dbReference>
<evidence type="ECO:0000256" key="1">
    <source>
        <dbReference type="SAM" id="MobiDB-lite"/>
    </source>
</evidence>
<comment type="caution">
    <text evidence="3">The sequence shown here is derived from an EMBL/GenBank/DDBJ whole genome shotgun (WGS) entry which is preliminary data.</text>
</comment>
<gene>
    <name evidence="3" type="ORF">AAE3_LOCUS706</name>
</gene>
<dbReference type="GO" id="GO:0009251">
    <property type="term" value="P:glucan catabolic process"/>
    <property type="evidence" value="ECO:0007669"/>
    <property type="project" value="TreeGrafter"/>
</dbReference>
<dbReference type="SUPFAM" id="SSF49899">
    <property type="entry name" value="Concanavalin A-like lectins/glucanases"/>
    <property type="match status" value="1"/>
</dbReference>
<dbReference type="GO" id="GO:0004553">
    <property type="term" value="F:hydrolase activity, hydrolyzing O-glycosyl compounds"/>
    <property type="evidence" value="ECO:0007669"/>
    <property type="project" value="InterPro"/>
</dbReference>
<feature type="domain" description="GH16" evidence="2">
    <location>
        <begin position="66"/>
        <end position="326"/>
    </location>
</feature>
<evidence type="ECO:0000313" key="4">
    <source>
        <dbReference type="Proteomes" id="UP000467700"/>
    </source>
</evidence>
<reference evidence="3 4" key="1">
    <citation type="submission" date="2020-01" db="EMBL/GenBank/DDBJ databases">
        <authorList>
            <person name="Gupta K D."/>
        </authorList>
    </citation>
    <scope>NUCLEOTIDE SEQUENCE [LARGE SCALE GENOMIC DNA]</scope>
</reference>
<sequence length="417" mass="45137">MDREYLNADFYAGNKSRQQYAPCSQPQPFMKLLSRILRFYAFQVALHIFEDGPLTLPAARAYDLVEDYKGSTFFDKWDFYGSYDNLTNGDVIWQDRANATSDQLAFVNSAGNAIIKVDNTTNVPYNIKRNSVRITTQQAFGVGSLFIADFIHMPYGCSVWPAFWTRGLSWPEGGEIDIMEGVNLMTQNQMALHTRQGCMNVAPAAGAQTGTTGTLDCSQGAGCTVLDNSTSSFGAGFAQAGGGVFAAQFDINGIFIWFWPRANIPQSLQQSTSTSPINSLTDWGVPAASYPSTTSCNITNFFDAQYLVLDVTLCGDWAGVPSIYTPQCANQGTTGLCYNDNVIGPGDRYNNAYFEIQYVRVYSTAAVINPGSSSSGGPSPTSGGSGSSTTTQPSGSMRTVARDIAPWVLWGMLVAVL</sequence>
<feature type="compositionally biased region" description="Low complexity" evidence="1">
    <location>
        <begin position="371"/>
        <end position="396"/>
    </location>
</feature>
<name>A0A8S0XCR2_CYCAE</name>
<dbReference type="InterPro" id="IPR000757">
    <property type="entry name" value="Beta-glucanase-like"/>
</dbReference>
<evidence type="ECO:0000313" key="3">
    <source>
        <dbReference type="EMBL" id="CAA7257296.1"/>
    </source>
</evidence>
<dbReference type="PROSITE" id="PS51762">
    <property type="entry name" value="GH16_2"/>
    <property type="match status" value="1"/>
</dbReference>
<dbReference type="PANTHER" id="PTHR10963">
    <property type="entry name" value="GLYCOSYL HYDROLASE-RELATED"/>
    <property type="match status" value="1"/>
</dbReference>
<keyword evidence="4" id="KW-1185">Reference proteome</keyword>
<dbReference type="AlphaFoldDB" id="A0A8S0XCR2"/>
<feature type="region of interest" description="Disordered" evidence="1">
    <location>
        <begin position="371"/>
        <end position="397"/>
    </location>
</feature>
<dbReference type="InterPro" id="IPR013320">
    <property type="entry name" value="ConA-like_dom_sf"/>
</dbReference>
<dbReference type="FunFam" id="2.60.120.200:FF:000179">
    <property type="entry name" value="Unplaced genomic scaffold supercont1.19, whole genome shotgun sequence"/>
    <property type="match status" value="1"/>
</dbReference>
<proteinExistence type="predicted"/>
<dbReference type="Pfam" id="PF26113">
    <property type="entry name" value="GH16_XgeA"/>
    <property type="match status" value="1"/>
</dbReference>
<dbReference type="PANTHER" id="PTHR10963:SF24">
    <property type="entry name" value="GLYCOSIDASE C21B10.07-RELATED"/>
    <property type="match status" value="1"/>
</dbReference>
<dbReference type="CDD" id="cd02181">
    <property type="entry name" value="GH16_fungal_Lam16A_glucanase"/>
    <property type="match status" value="1"/>
</dbReference>
<evidence type="ECO:0000259" key="2">
    <source>
        <dbReference type="PROSITE" id="PS51762"/>
    </source>
</evidence>
<dbReference type="Gene3D" id="2.60.120.200">
    <property type="match status" value="1"/>
</dbReference>
<accession>A0A8S0XCR2</accession>
<dbReference type="OrthoDB" id="192832at2759"/>
<protein>
    <recommendedName>
        <fullName evidence="2">GH16 domain-containing protein</fullName>
    </recommendedName>
</protein>
<dbReference type="Proteomes" id="UP000467700">
    <property type="component" value="Unassembled WGS sequence"/>
</dbReference>
<organism evidence="3 4">
    <name type="scientific">Cyclocybe aegerita</name>
    <name type="common">Black poplar mushroom</name>
    <name type="synonym">Agrocybe aegerita</name>
    <dbReference type="NCBI Taxonomy" id="1973307"/>
    <lineage>
        <taxon>Eukaryota</taxon>
        <taxon>Fungi</taxon>
        <taxon>Dikarya</taxon>
        <taxon>Basidiomycota</taxon>
        <taxon>Agaricomycotina</taxon>
        <taxon>Agaricomycetes</taxon>
        <taxon>Agaricomycetidae</taxon>
        <taxon>Agaricales</taxon>
        <taxon>Agaricineae</taxon>
        <taxon>Bolbitiaceae</taxon>
        <taxon>Cyclocybe</taxon>
    </lineage>
</organism>